<keyword evidence="3" id="KW-1185">Reference proteome</keyword>
<dbReference type="Proteomes" id="UP001215143">
    <property type="component" value="Chromosome"/>
</dbReference>
<dbReference type="EMBL" id="CP117834">
    <property type="protein sequence ID" value="WDF03171.1"/>
    <property type="molecule type" value="Genomic_DNA"/>
</dbReference>
<dbReference type="PANTHER" id="PTHR38450:SF1">
    <property type="entry name" value="STAGE V SPORULATION PROTEIN AC"/>
    <property type="match status" value="1"/>
</dbReference>
<dbReference type="Pfam" id="PF03862">
    <property type="entry name" value="SpoVAC_SpoVAEB"/>
    <property type="match status" value="1"/>
</dbReference>
<dbReference type="RefSeq" id="WP_274272532.1">
    <property type="nucleotide sequence ID" value="NZ_CP117834.1"/>
</dbReference>
<gene>
    <name evidence="2" type="ORF">PQ477_16995</name>
</gene>
<feature type="transmembrane region" description="Helical" evidence="1">
    <location>
        <begin position="57"/>
        <end position="79"/>
    </location>
</feature>
<keyword evidence="1" id="KW-0472">Membrane</keyword>
<evidence type="ECO:0000313" key="3">
    <source>
        <dbReference type="Proteomes" id="UP001215143"/>
    </source>
</evidence>
<proteinExistence type="predicted"/>
<keyword evidence="1" id="KW-1133">Transmembrane helix</keyword>
<protein>
    <submittedName>
        <fullName evidence="2">SpoVA/SpoVAEb family sporulation membrane protein</fullName>
    </submittedName>
</protein>
<feature type="transmembrane region" description="Helical" evidence="1">
    <location>
        <begin position="125"/>
        <end position="147"/>
    </location>
</feature>
<evidence type="ECO:0000313" key="2">
    <source>
        <dbReference type="EMBL" id="WDF03171.1"/>
    </source>
</evidence>
<dbReference type="PANTHER" id="PTHR38450">
    <property type="entry name" value="STAGE V SPORULATION PROTEIN AC-RELATED"/>
    <property type="match status" value="1"/>
</dbReference>
<keyword evidence="1" id="KW-0812">Transmembrane</keyword>
<accession>A0ABY7W3L7</accession>
<evidence type="ECO:0000256" key="1">
    <source>
        <dbReference type="SAM" id="Phobius"/>
    </source>
</evidence>
<name>A0ABY7W3L7_9BACI</name>
<reference evidence="2 3" key="1">
    <citation type="submission" date="2023-02" db="EMBL/GenBank/DDBJ databases">
        <authorList>
            <person name="Liu G."/>
        </authorList>
    </citation>
    <scope>NUCLEOTIDE SEQUENCE [LARGE SCALE GENOMIC DNA]</scope>
    <source>
        <strain evidence="2 3">DSM 23008</strain>
    </source>
</reference>
<sequence>MLKKEEIDNYKENIRLFAAKTRFVKHGTLAFLGGGCISVVGQLIYDGLRHVFSLNPQMATSYMIVILLTFSAFGTGLGIYKKGAQLFGAGLIVPITGFANAMTATALDHRSEGFLSGIGVHLFRIVGPIFIVGITAAYLVSFSRLFIHMILK</sequence>
<feature type="transmembrane region" description="Helical" evidence="1">
    <location>
        <begin position="86"/>
        <end position="105"/>
    </location>
</feature>
<dbReference type="InterPro" id="IPR005562">
    <property type="entry name" value="SpoVA"/>
</dbReference>
<organism evidence="2 3">
    <name type="scientific">Shouchella hunanensis</name>
    <dbReference type="NCBI Taxonomy" id="766894"/>
    <lineage>
        <taxon>Bacteria</taxon>
        <taxon>Bacillati</taxon>
        <taxon>Bacillota</taxon>
        <taxon>Bacilli</taxon>
        <taxon>Bacillales</taxon>
        <taxon>Bacillaceae</taxon>
        <taxon>Shouchella</taxon>
    </lineage>
</organism>
<feature type="transmembrane region" description="Helical" evidence="1">
    <location>
        <begin position="23"/>
        <end position="45"/>
    </location>
</feature>